<evidence type="ECO:0000259" key="2">
    <source>
        <dbReference type="PROSITE" id="PS50164"/>
    </source>
</evidence>
<dbReference type="Pfam" id="PF01541">
    <property type="entry name" value="GIY-YIG"/>
    <property type="match status" value="1"/>
</dbReference>
<gene>
    <name evidence="4" type="ORF">NCTC10738_01467</name>
    <name evidence="3" type="ORF">TUM17379_41030</name>
</gene>
<evidence type="ECO:0000313" key="4">
    <source>
        <dbReference type="EMBL" id="SUI59048.1"/>
    </source>
</evidence>
<dbReference type="RefSeq" id="WP_025889227.1">
    <property type="nucleotide sequence ID" value="NZ_AP024609.1"/>
</dbReference>
<accession>A0A379ZC37</accession>
<name>A0A379ZC37_9GAMM</name>
<reference evidence="3" key="2">
    <citation type="submission" date="2021-05" db="EMBL/GenBank/DDBJ databases">
        <title>Molecular characterization for Shewanella algae harboring chromosomal blaOXA-55-like strains isolated from clinical and environment sample.</title>
        <authorList>
            <person name="Ohama Y."/>
            <person name="Aoki K."/>
            <person name="Harada S."/>
            <person name="Moriya K."/>
            <person name="Ishii Y."/>
            <person name="Tateda K."/>
        </authorList>
    </citation>
    <scope>NUCLEOTIDE SEQUENCE</scope>
    <source>
        <strain evidence="3">TUM17379</strain>
    </source>
</reference>
<dbReference type="InterPro" id="IPR035901">
    <property type="entry name" value="GIY-YIG_endonuc_sf"/>
</dbReference>
<evidence type="ECO:0000256" key="1">
    <source>
        <dbReference type="ARBA" id="ARBA00007435"/>
    </source>
</evidence>
<sequence length="91" mass="10056">MSGDNWQLYILRCAGGELYTGITKDVTRRLQEHQSGGPKAAKYLRGRGPLQLVYREEIGSHGDALRREMAVKKLSKRAKLSLIAKSAAMPG</sequence>
<dbReference type="InterPro" id="IPR050190">
    <property type="entry name" value="UPF0213_domain"/>
</dbReference>
<evidence type="ECO:0000313" key="5">
    <source>
        <dbReference type="Proteomes" id="UP000254069"/>
    </source>
</evidence>
<dbReference type="Gene3D" id="3.40.1440.10">
    <property type="entry name" value="GIY-YIG endonuclease"/>
    <property type="match status" value="1"/>
</dbReference>
<proteinExistence type="inferred from homology"/>
<dbReference type="SUPFAM" id="SSF82771">
    <property type="entry name" value="GIY-YIG endonuclease"/>
    <property type="match status" value="1"/>
</dbReference>
<protein>
    <submittedName>
        <fullName evidence="4">GIY-YIG nuclease superfamily protein</fullName>
    </submittedName>
</protein>
<accession>A0A3G4UH98</accession>
<dbReference type="AlphaFoldDB" id="A0A379ZC37"/>
<dbReference type="SMART" id="SM00465">
    <property type="entry name" value="GIYc"/>
    <property type="match status" value="1"/>
</dbReference>
<feature type="domain" description="GIY-YIG" evidence="2">
    <location>
        <begin position="4"/>
        <end position="81"/>
    </location>
</feature>
<dbReference type="PROSITE" id="PS50164">
    <property type="entry name" value="GIY_YIG"/>
    <property type="match status" value="1"/>
</dbReference>
<comment type="similarity">
    <text evidence="1">Belongs to the UPF0213 family.</text>
</comment>
<organism evidence="4 5">
    <name type="scientific">Shewanella algae</name>
    <dbReference type="NCBI Taxonomy" id="38313"/>
    <lineage>
        <taxon>Bacteria</taxon>
        <taxon>Pseudomonadati</taxon>
        <taxon>Pseudomonadota</taxon>
        <taxon>Gammaproteobacteria</taxon>
        <taxon>Alteromonadales</taxon>
        <taxon>Shewanellaceae</taxon>
        <taxon>Shewanella</taxon>
    </lineage>
</organism>
<dbReference type="EMBL" id="AP024613">
    <property type="protein sequence ID" value="BCV47085.1"/>
    <property type="molecule type" value="Genomic_DNA"/>
</dbReference>
<dbReference type="PANTHER" id="PTHR34477:SF1">
    <property type="entry name" value="UPF0213 PROTEIN YHBQ"/>
    <property type="match status" value="1"/>
</dbReference>
<dbReference type="CDD" id="cd10456">
    <property type="entry name" value="GIY-YIG_UPF0213"/>
    <property type="match status" value="1"/>
</dbReference>
<dbReference type="PANTHER" id="PTHR34477">
    <property type="entry name" value="UPF0213 PROTEIN YHBQ"/>
    <property type="match status" value="1"/>
</dbReference>
<reference evidence="4 5" key="1">
    <citation type="submission" date="2018-06" db="EMBL/GenBank/DDBJ databases">
        <authorList>
            <consortium name="Pathogen Informatics"/>
            <person name="Doyle S."/>
        </authorList>
    </citation>
    <scope>NUCLEOTIDE SEQUENCE [LARGE SCALE GENOMIC DNA]</scope>
    <source>
        <strain evidence="4 5">NCTC10738</strain>
    </source>
</reference>
<dbReference type="EMBL" id="UGYO01000001">
    <property type="protein sequence ID" value="SUI59048.1"/>
    <property type="molecule type" value="Genomic_DNA"/>
</dbReference>
<dbReference type="Proteomes" id="UP000825078">
    <property type="component" value="Chromosome"/>
</dbReference>
<evidence type="ECO:0000313" key="3">
    <source>
        <dbReference type="EMBL" id="BCV47085.1"/>
    </source>
</evidence>
<keyword evidence="5" id="KW-1185">Reference proteome</keyword>
<dbReference type="KEGG" id="salg:BS332_08395"/>
<dbReference type="InterPro" id="IPR000305">
    <property type="entry name" value="GIY-YIG_endonuc"/>
</dbReference>
<dbReference type="Proteomes" id="UP000254069">
    <property type="component" value="Unassembled WGS sequence"/>
</dbReference>